<sequence>MISAEQFDWKKLIRIDRTWVTGQLANHFLSFDGKVIVRAYTLKASGTVTTPFAIAEVLANMIAHYVHGEMRTQNLGETRAVLSAIKYFGEKDTNTDGKFGELLLFALVEAVLGCKMVAHKLRSLSNYKDQVKGGDGIFLGHYTIEGEEYAAYLIGESKIMGRYNAALEDACKSIDRFHEPSKSSEFFNTELIVAKDNLLLDNAIDLDELYDRLTPTSDLFKKQVLVHPILIMHDWIQVEKLENAAKTNESLEKAIKAEIEKKKGYYTQSIKNMFSKYPRIQKVYLDFFIIPFKDVKEFRNALYYHIHGVHYQE</sequence>
<organism evidence="2 3">
    <name type="scientific">Hymenobacter cyanobacteriorum</name>
    <dbReference type="NCBI Taxonomy" id="2926463"/>
    <lineage>
        <taxon>Bacteria</taxon>
        <taxon>Pseudomonadati</taxon>
        <taxon>Bacteroidota</taxon>
        <taxon>Cytophagia</taxon>
        <taxon>Cytophagales</taxon>
        <taxon>Hymenobacteraceae</taxon>
        <taxon>Hymenobacter</taxon>
    </lineage>
</organism>
<evidence type="ECO:0000313" key="3">
    <source>
        <dbReference type="Proteomes" id="UP001139193"/>
    </source>
</evidence>
<dbReference type="AlphaFoldDB" id="A0A9X1VGM7"/>
<protein>
    <submittedName>
        <fullName evidence="2">DUF1837 domain-containing protein</fullName>
    </submittedName>
</protein>
<dbReference type="Pfam" id="PF08878">
    <property type="entry name" value="HamA"/>
    <property type="match status" value="1"/>
</dbReference>
<reference evidence="2" key="1">
    <citation type="submission" date="2022-03" db="EMBL/GenBank/DDBJ databases">
        <title>Bacterial whole genome sequence for Hymenobacter sp. DH14.</title>
        <authorList>
            <person name="Le V."/>
        </authorList>
    </citation>
    <scope>NUCLEOTIDE SEQUENCE</scope>
    <source>
        <strain evidence="2">DH14</strain>
    </source>
</reference>
<dbReference type="Proteomes" id="UP001139193">
    <property type="component" value="Unassembled WGS sequence"/>
</dbReference>
<evidence type="ECO:0000259" key="1">
    <source>
        <dbReference type="Pfam" id="PF08878"/>
    </source>
</evidence>
<comment type="caution">
    <text evidence="2">The sequence shown here is derived from an EMBL/GenBank/DDBJ whole genome shotgun (WGS) entry which is preliminary data.</text>
</comment>
<proteinExistence type="predicted"/>
<keyword evidence="3" id="KW-1185">Reference proteome</keyword>
<gene>
    <name evidence="2" type="ORF">MON38_10185</name>
</gene>
<dbReference type="RefSeq" id="WP_241936062.1">
    <property type="nucleotide sequence ID" value="NZ_JALBGC010000003.1"/>
</dbReference>
<feature type="domain" description="Anti-bacteriophage protein A/HamA C-terminal" evidence="1">
    <location>
        <begin position="32"/>
        <end position="304"/>
    </location>
</feature>
<accession>A0A9X1VGM7</accession>
<dbReference type="EMBL" id="JALBGC010000003">
    <property type="protein sequence ID" value="MCI1187788.1"/>
    <property type="molecule type" value="Genomic_DNA"/>
</dbReference>
<name>A0A9X1VGM7_9BACT</name>
<evidence type="ECO:0000313" key="2">
    <source>
        <dbReference type="EMBL" id="MCI1187788.1"/>
    </source>
</evidence>
<dbReference type="InterPro" id="IPR014976">
    <property type="entry name" value="AbpA_HamA_C"/>
</dbReference>